<dbReference type="PANTHER" id="PTHR43853">
    <property type="entry name" value="3-KETOACYL-COA THIOLASE, PEROXISOMAL"/>
    <property type="match status" value="1"/>
</dbReference>
<evidence type="ECO:0000256" key="2">
    <source>
        <dbReference type="ARBA" id="ARBA00010982"/>
    </source>
</evidence>
<dbReference type="CDD" id="cd00751">
    <property type="entry name" value="thiolase"/>
    <property type="match status" value="1"/>
</dbReference>
<dbReference type="VEuPathDB" id="FungiDB:SDRG_11946"/>
<feature type="domain" description="Thiolase N-terminal" evidence="12">
    <location>
        <begin position="19"/>
        <end position="269"/>
    </location>
</feature>
<keyword evidence="8 11" id="KW-0012">Acyltransferase</keyword>
<dbReference type="EC" id="2.3.1.16" evidence="9"/>
<name>T0PXV0_SAPDV</name>
<evidence type="ECO:0000256" key="4">
    <source>
        <dbReference type="ARBA" id="ARBA00022832"/>
    </source>
</evidence>
<protein>
    <recommendedName>
        <fullName evidence="9">acetyl-CoA C-acyltransferase</fullName>
        <ecNumber evidence="9">2.3.1.16</ecNumber>
    </recommendedName>
</protein>
<evidence type="ECO:0000256" key="5">
    <source>
        <dbReference type="ARBA" id="ARBA00022946"/>
    </source>
</evidence>
<accession>T0PXV0</accession>
<keyword evidence="4" id="KW-0276">Fatty acid metabolism</keyword>
<dbReference type="GeneID" id="19952673"/>
<dbReference type="InterPro" id="IPR020616">
    <property type="entry name" value="Thiolase_N"/>
</dbReference>
<dbReference type="InterPro" id="IPR020610">
    <property type="entry name" value="Thiolase_AS"/>
</dbReference>
<dbReference type="Pfam" id="PF00108">
    <property type="entry name" value="Thiolase_N"/>
    <property type="match status" value="1"/>
</dbReference>
<dbReference type="PANTHER" id="PTHR43853:SF8">
    <property type="entry name" value="3-KETOACYL-COA THIOLASE, PEROXISOMAL"/>
    <property type="match status" value="1"/>
</dbReference>
<dbReference type="STRING" id="1156394.T0PXV0"/>
<evidence type="ECO:0000259" key="12">
    <source>
        <dbReference type="Pfam" id="PF00108"/>
    </source>
</evidence>
<evidence type="ECO:0000313" key="14">
    <source>
        <dbReference type="EMBL" id="EQC30369.1"/>
    </source>
</evidence>
<keyword evidence="15" id="KW-1185">Reference proteome</keyword>
<dbReference type="InterPro" id="IPR020617">
    <property type="entry name" value="Thiolase_C"/>
</dbReference>
<evidence type="ECO:0000256" key="3">
    <source>
        <dbReference type="ARBA" id="ARBA00022679"/>
    </source>
</evidence>
<keyword evidence="7" id="KW-0576">Peroxisome</keyword>
<dbReference type="InterPro" id="IPR002155">
    <property type="entry name" value="Thiolase"/>
</dbReference>
<dbReference type="GO" id="GO:0006635">
    <property type="term" value="P:fatty acid beta-oxidation"/>
    <property type="evidence" value="ECO:0007669"/>
    <property type="project" value="TreeGrafter"/>
</dbReference>
<keyword evidence="3 11" id="KW-0808">Transferase</keyword>
<dbReference type="eggNOG" id="KOG1389">
    <property type="taxonomic scope" value="Eukaryota"/>
</dbReference>
<dbReference type="FunCoup" id="T0PXV0">
    <property type="interactions" value="165"/>
</dbReference>
<evidence type="ECO:0000256" key="11">
    <source>
        <dbReference type="RuleBase" id="RU003557"/>
    </source>
</evidence>
<keyword evidence="6" id="KW-0443">Lipid metabolism</keyword>
<dbReference type="InParanoid" id="T0PXV0"/>
<dbReference type="InterPro" id="IPR020613">
    <property type="entry name" value="Thiolase_CS"/>
</dbReference>
<dbReference type="PROSITE" id="PS00737">
    <property type="entry name" value="THIOLASE_2"/>
    <property type="match status" value="1"/>
</dbReference>
<feature type="active site" description="Proton acceptor" evidence="10">
    <location>
        <position position="386"/>
    </location>
</feature>
<evidence type="ECO:0000256" key="1">
    <source>
        <dbReference type="ARBA" id="ARBA00004275"/>
    </source>
</evidence>
<dbReference type="FunFam" id="3.40.47.10:FF:000010">
    <property type="entry name" value="Acetyl-CoA acetyltransferase (Thiolase)"/>
    <property type="match status" value="1"/>
</dbReference>
<gene>
    <name evidence="14" type="ORF">SDRG_11946</name>
</gene>
<keyword evidence="5" id="KW-0809">Transit peptide</keyword>
<evidence type="ECO:0000313" key="15">
    <source>
        <dbReference type="Proteomes" id="UP000030762"/>
    </source>
</evidence>
<evidence type="ECO:0000256" key="8">
    <source>
        <dbReference type="ARBA" id="ARBA00023315"/>
    </source>
</evidence>
<evidence type="ECO:0000256" key="6">
    <source>
        <dbReference type="ARBA" id="ARBA00023098"/>
    </source>
</evidence>
<feature type="active site" description="Proton acceptor" evidence="10">
    <location>
        <position position="356"/>
    </location>
</feature>
<sequence>MQRLNRIQGHLQTPSPTEVVVVAATRTPIAKAKRGAFKDTTPDVLLRQVFEGVLKQTKVDPKIIGDIVVGNVLQPGSAAVGARMGQLCAGIPYTVPLNSVNRQCSSGLQAFANVAAAIQAGYYDVGLAAGVECMSLTDMGGSAPDVAWEDVYANEGAKNCTVSMGLTSENVAAKYGITRTQQDTLAAASHAKAAAAQAAGRFDAEITPVVLKTDDGKEVVISKDEGVRAGTTVEGLAKLRTSFKENGTTTAGNSSQVSDGAAAVLVMTRAMAEKLQLPILGTFVSYAVAGVPPEIMGVGPAYAIPAALAKADLRIEDIDVFEINEAFASQALYCIHELKIPMEKVNPNGGAIALGHPLGCTGARQIATLLHELQRTQKTYGVISMCIGTGMGAAAVFKRA</sequence>
<reference evidence="14 15" key="1">
    <citation type="submission" date="2012-04" db="EMBL/GenBank/DDBJ databases">
        <title>The Genome Sequence of Saprolegnia declina VS20.</title>
        <authorList>
            <consortium name="The Broad Institute Genome Sequencing Platform"/>
            <person name="Russ C."/>
            <person name="Nusbaum C."/>
            <person name="Tyler B."/>
            <person name="van West P."/>
            <person name="Dieguez-Uribeondo J."/>
            <person name="de Bruijn I."/>
            <person name="Tripathy S."/>
            <person name="Jiang R."/>
            <person name="Young S.K."/>
            <person name="Zeng Q."/>
            <person name="Gargeya S."/>
            <person name="Fitzgerald M."/>
            <person name="Haas B."/>
            <person name="Abouelleil A."/>
            <person name="Alvarado L."/>
            <person name="Arachchi H.M."/>
            <person name="Berlin A."/>
            <person name="Chapman S.B."/>
            <person name="Goldberg J."/>
            <person name="Griggs A."/>
            <person name="Gujja S."/>
            <person name="Hansen M."/>
            <person name="Howarth C."/>
            <person name="Imamovic A."/>
            <person name="Larimer J."/>
            <person name="McCowen C."/>
            <person name="Montmayeur A."/>
            <person name="Murphy C."/>
            <person name="Neiman D."/>
            <person name="Pearson M."/>
            <person name="Priest M."/>
            <person name="Roberts A."/>
            <person name="Saif S."/>
            <person name="Shea T."/>
            <person name="Sisk P."/>
            <person name="Sykes S."/>
            <person name="Wortman J."/>
            <person name="Nusbaum C."/>
            <person name="Birren B."/>
        </authorList>
    </citation>
    <scope>NUCLEOTIDE SEQUENCE [LARGE SCALE GENOMIC DNA]</scope>
    <source>
        <strain evidence="14 15">VS20</strain>
    </source>
</reference>
<dbReference type="GO" id="GO:0005777">
    <property type="term" value="C:peroxisome"/>
    <property type="evidence" value="ECO:0007669"/>
    <property type="project" value="UniProtKB-SubCell"/>
</dbReference>
<dbReference type="PIRSF" id="PIRSF000429">
    <property type="entry name" value="Ac-CoA_Ac_transf"/>
    <property type="match status" value="1"/>
</dbReference>
<evidence type="ECO:0000256" key="10">
    <source>
        <dbReference type="PIRSR" id="PIRSR000429-1"/>
    </source>
</evidence>
<dbReference type="GO" id="GO:0003988">
    <property type="term" value="F:acetyl-CoA C-acyltransferase activity"/>
    <property type="evidence" value="ECO:0007669"/>
    <property type="project" value="UniProtKB-EC"/>
</dbReference>
<evidence type="ECO:0000256" key="7">
    <source>
        <dbReference type="ARBA" id="ARBA00023140"/>
    </source>
</evidence>
<dbReference type="SUPFAM" id="SSF53901">
    <property type="entry name" value="Thiolase-like"/>
    <property type="match status" value="2"/>
</dbReference>
<dbReference type="AlphaFoldDB" id="T0PXV0"/>
<evidence type="ECO:0000259" key="13">
    <source>
        <dbReference type="Pfam" id="PF02803"/>
    </source>
</evidence>
<dbReference type="InterPro" id="IPR016039">
    <property type="entry name" value="Thiolase-like"/>
</dbReference>
<proteinExistence type="inferred from homology"/>
<dbReference type="Proteomes" id="UP000030762">
    <property type="component" value="Unassembled WGS sequence"/>
</dbReference>
<feature type="domain" description="Thiolase C-terminal" evidence="13">
    <location>
        <begin position="278"/>
        <end position="398"/>
    </location>
</feature>
<dbReference type="OrthoDB" id="5404651at2759"/>
<organism evidence="14 15">
    <name type="scientific">Saprolegnia diclina (strain VS20)</name>
    <dbReference type="NCBI Taxonomy" id="1156394"/>
    <lineage>
        <taxon>Eukaryota</taxon>
        <taxon>Sar</taxon>
        <taxon>Stramenopiles</taxon>
        <taxon>Oomycota</taxon>
        <taxon>Saprolegniomycetes</taxon>
        <taxon>Saprolegniales</taxon>
        <taxon>Saprolegniaceae</taxon>
        <taxon>Saprolegnia</taxon>
    </lineage>
</organism>
<dbReference type="OMA" id="QMGMDHL"/>
<dbReference type="EMBL" id="JH767176">
    <property type="protein sequence ID" value="EQC30369.1"/>
    <property type="molecule type" value="Genomic_DNA"/>
</dbReference>
<dbReference type="NCBIfam" id="TIGR01930">
    <property type="entry name" value="AcCoA-C-Actrans"/>
    <property type="match status" value="1"/>
</dbReference>
<dbReference type="Gene3D" id="3.40.47.10">
    <property type="match status" value="2"/>
</dbReference>
<comment type="similarity">
    <text evidence="2 11">Belongs to the thiolase-like superfamily. Thiolase family.</text>
</comment>
<dbReference type="InterPro" id="IPR050215">
    <property type="entry name" value="Thiolase-like_sf_Thiolase"/>
</dbReference>
<feature type="active site" description="Acyl-thioester intermediate" evidence="10">
    <location>
        <position position="104"/>
    </location>
</feature>
<evidence type="ECO:0000256" key="9">
    <source>
        <dbReference type="ARBA" id="ARBA00024073"/>
    </source>
</evidence>
<dbReference type="RefSeq" id="XP_008616222.1">
    <property type="nucleotide sequence ID" value="XM_008618000.1"/>
</dbReference>
<dbReference type="Pfam" id="PF02803">
    <property type="entry name" value="Thiolase_C"/>
    <property type="match status" value="1"/>
</dbReference>
<comment type="subcellular location">
    <subcellularLocation>
        <location evidence="1">Peroxisome</location>
    </subcellularLocation>
</comment>
<dbReference type="GO" id="GO:0010124">
    <property type="term" value="P:phenylacetate catabolic process"/>
    <property type="evidence" value="ECO:0007669"/>
    <property type="project" value="TreeGrafter"/>
</dbReference>
<dbReference type="PROSITE" id="PS00099">
    <property type="entry name" value="THIOLASE_3"/>
    <property type="match status" value="1"/>
</dbReference>